<keyword evidence="5" id="KW-0378">Hydrolase</keyword>
<evidence type="ECO:0000256" key="2">
    <source>
        <dbReference type="ARBA" id="ARBA00022475"/>
    </source>
</evidence>
<evidence type="ECO:0000256" key="7">
    <source>
        <dbReference type="ARBA" id="ARBA00023136"/>
    </source>
</evidence>
<dbReference type="GO" id="GO:0006508">
    <property type="term" value="P:proteolysis"/>
    <property type="evidence" value="ECO:0007669"/>
    <property type="project" value="UniProtKB-KW"/>
</dbReference>
<feature type="transmembrane region" description="Helical" evidence="8">
    <location>
        <begin position="55"/>
        <end position="74"/>
    </location>
</feature>
<keyword evidence="6 8" id="KW-1133">Transmembrane helix</keyword>
<reference evidence="10 11" key="1">
    <citation type="submission" date="2017-05" db="EMBL/GenBank/DDBJ databases">
        <title>Thiocyanate degradation by Thiohalobacter thiocyanaticus FOKN1.</title>
        <authorList>
            <person name="Oshiki M."/>
            <person name="Fukushima T."/>
            <person name="Kawano S."/>
            <person name="Nakagawa J."/>
        </authorList>
    </citation>
    <scope>NUCLEOTIDE SEQUENCE [LARGE SCALE GENOMIC DNA]</scope>
    <source>
        <strain evidence="10 11">FOKN1</strain>
    </source>
</reference>
<dbReference type="GO" id="GO:0008233">
    <property type="term" value="F:peptidase activity"/>
    <property type="evidence" value="ECO:0007669"/>
    <property type="project" value="UniProtKB-KW"/>
</dbReference>
<evidence type="ECO:0000256" key="4">
    <source>
        <dbReference type="ARBA" id="ARBA00022692"/>
    </source>
</evidence>
<keyword evidence="2" id="KW-1003">Cell membrane</keyword>
<feature type="transmembrane region" description="Helical" evidence="8">
    <location>
        <begin position="172"/>
        <end position="190"/>
    </location>
</feature>
<keyword evidence="7 8" id="KW-0472">Membrane</keyword>
<keyword evidence="3" id="KW-0645">Protease</keyword>
<evidence type="ECO:0000256" key="8">
    <source>
        <dbReference type="SAM" id="Phobius"/>
    </source>
</evidence>
<evidence type="ECO:0000256" key="3">
    <source>
        <dbReference type="ARBA" id="ARBA00022670"/>
    </source>
</evidence>
<keyword evidence="11" id="KW-1185">Reference proteome</keyword>
<dbReference type="AlphaFoldDB" id="A0A1Z4VN02"/>
<evidence type="ECO:0000259" key="9">
    <source>
        <dbReference type="Pfam" id="PF11984"/>
    </source>
</evidence>
<dbReference type="Pfam" id="PF11984">
    <property type="entry name" value="DUF3485"/>
    <property type="match status" value="1"/>
</dbReference>
<dbReference type="NCBIfam" id="TIGR04152">
    <property type="entry name" value="exosort_VPLPA"/>
    <property type="match status" value="1"/>
</dbReference>
<feature type="transmembrane region" description="Helical" evidence="8">
    <location>
        <begin position="27"/>
        <end position="43"/>
    </location>
</feature>
<feature type="transmembrane region" description="Helical" evidence="8">
    <location>
        <begin position="86"/>
        <end position="119"/>
    </location>
</feature>
<organism evidence="10 11">
    <name type="scientific">Thiohalobacter thiocyanaticus</name>
    <dbReference type="NCBI Taxonomy" id="585455"/>
    <lineage>
        <taxon>Bacteria</taxon>
        <taxon>Pseudomonadati</taxon>
        <taxon>Pseudomonadota</taxon>
        <taxon>Gammaproteobacteria</taxon>
        <taxon>Thiohalobacterales</taxon>
        <taxon>Thiohalobacteraceae</taxon>
        <taxon>Thiohalobacter</taxon>
    </lineage>
</organism>
<feature type="transmembrane region" description="Helical" evidence="8">
    <location>
        <begin position="199"/>
        <end position="221"/>
    </location>
</feature>
<evidence type="ECO:0000256" key="5">
    <source>
        <dbReference type="ARBA" id="ARBA00022801"/>
    </source>
</evidence>
<evidence type="ECO:0000313" key="11">
    <source>
        <dbReference type="Proteomes" id="UP000218765"/>
    </source>
</evidence>
<dbReference type="InterPro" id="IPR026491">
    <property type="entry name" value="ExosortD_VPLPA"/>
</dbReference>
<dbReference type="NCBIfam" id="TIGR04178">
    <property type="entry name" value="exo_archaeo"/>
    <property type="match status" value="1"/>
</dbReference>
<sequence>MTAGILGYAYADAIEYMVNRWNGSEEYGYAYLIPVITAFLIWQRRFEIQRVGIRHSYAGLVLVALGGLLLFLGTMATTHTLSQYSIVIVIMGLALTFLGWSAFRLAFAPLFLLFFMVPLPPFVFNTLSNQLQLISSEIGVAVIRLFGISVYLEGNVIDLGSYKLQVVEACSGLRYLFPLASLSFVAAYIYKGALWKKAIIFLSSAPITVLMNSFRIGVIGVLVEYGGPGQAEGFLHDFEGWVIFMACIAILILEMAVLAKIGKRKMTLSEAFGIDIPEPPEDDVPRKRVKPAVPGYLAIGVALLTVWGVEHASSSENIVPDRRLFVGFPMEFGNWAGREDRLESIYLQALKLDDYIMADYRNGKGQQVNFYAAYYADQAAGEAAHSPRACIPGGGWLIRNHEVVPVEGVEVLGRSLEVNRMIIAKGDFRQLVYYWFQQRGRVITNEYWVKGYLFWDALTRNRTDGALVRLTIPIQPGQDLADAEEALREFAGLVVPKLGPYVPE</sequence>
<protein>
    <recommendedName>
        <fullName evidence="9">Methanolan biosynthesis EpsI domain-containing protein</fullName>
    </recommendedName>
</protein>
<proteinExistence type="predicted"/>
<dbReference type="InterPro" id="IPR014263">
    <property type="entry name" value="Methanolan_biosynth_EpsI"/>
</dbReference>
<comment type="subcellular location">
    <subcellularLocation>
        <location evidence="1">Cell membrane</location>
        <topology evidence="1">Multi-pass membrane protein</topology>
    </subcellularLocation>
</comment>
<dbReference type="Proteomes" id="UP000218765">
    <property type="component" value="Chromosome"/>
</dbReference>
<dbReference type="EMBL" id="AP018052">
    <property type="protein sequence ID" value="BAZ92991.1"/>
    <property type="molecule type" value="Genomic_DNA"/>
</dbReference>
<dbReference type="NCBIfam" id="TIGR02914">
    <property type="entry name" value="EpsI_fam"/>
    <property type="match status" value="1"/>
</dbReference>
<dbReference type="InterPro" id="IPR019127">
    <property type="entry name" value="Exosortase"/>
</dbReference>
<dbReference type="GO" id="GO:0005886">
    <property type="term" value="C:plasma membrane"/>
    <property type="evidence" value="ECO:0007669"/>
    <property type="project" value="UniProtKB-SubCell"/>
</dbReference>
<feature type="transmembrane region" description="Helical" evidence="8">
    <location>
        <begin position="241"/>
        <end position="259"/>
    </location>
</feature>
<keyword evidence="4 8" id="KW-0812">Transmembrane</keyword>
<dbReference type="NCBIfam" id="TIGR02602">
    <property type="entry name" value="8TM_EpsH"/>
    <property type="match status" value="1"/>
</dbReference>
<dbReference type="KEGG" id="ttc:FOKN1_0589"/>
<gene>
    <name evidence="10" type="ORF">FOKN1_0589</name>
</gene>
<accession>A0A1Z4VN02</accession>
<dbReference type="Pfam" id="PF09721">
    <property type="entry name" value="Exosortase_EpsH"/>
    <property type="match status" value="1"/>
</dbReference>
<evidence type="ECO:0000256" key="1">
    <source>
        <dbReference type="ARBA" id="ARBA00004651"/>
    </source>
</evidence>
<dbReference type="InterPro" id="IPR013426">
    <property type="entry name" value="EpsH-like"/>
</dbReference>
<feature type="domain" description="Methanolan biosynthesis EpsI" evidence="9">
    <location>
        <begin position="298"/>
        <end position="500"/>
    </location>
</feature>
<evidence type="ECO:0000256" key="6">
    <source>
        <dbReference type="ARBA" id="ARBA00022989"/>
    </source>
</evidence>
<name>A0A1Z4VN02_9GAMM</name>
<dbReference type="InterPro" id="IPR026392">
    <property type="entry name" value="Exo/Archaeosortase_dom"/>
</dbReference>
<evidence type="ECO:0000313" key="10">
    <source>
        <dbReference type="EMBL" id="BAZ92991.1"/>
    </source>
</evidence>